<name>A0ACC0H5B0_9ERIC</name>
<evidence type="ECO:0000313" key="1">
    <source>
        <dbReference type="EMBL" id="KAI8007800.1"/>
    </source>
</evidence>
<proteinExistence type="predicted"/>
<protein>
    <submittedName>
        <fullName evidence="1">Uncharacterized protein</fullName>
    </submittedName>
</protein>
<gene>
    <name evidence="1" type="ORF">LOK49_LG07G00817</name>
</gene>
<organism evidence="1 2">
    <name type="scientific">Camellia lanceoleosa</name>
    <dbReference type="NCBI Taxonomy" id="1840588"/>
    <lineage>
        <taxon>Eukaryota</taxon>
        <taxon>Viridiplantae</taxon>
        <taxon>Streptophyta</taxon>
        <taxon>Embryophyta</taxon>
        <taxon>Tracheophyta</taxon>
        <taxon>Spermatophyta</taxon>
        <taxon>Magnoliopsida</taxon>
        <taxon>eudicotyledons</taxon>
        <taxon>Gunneridae</taxon>
        <taxon>Pentapetalae</taxon>
        <taxon>asterids</taxon>
        <taxon>Ericales</taxon>
        <taxon>Theaceae</taxon>
        <taxon>Camellia</taxon>
    </lineage>
</organism>
<reference evidence="1 2" key="1">
    <citation type="journal article" date="2022" name="Plant J.">
        <title>Chromosome-level genome of Camellia lanceoleosa provides a valuable resource for understanding genome evolution and self-incompatibility.</title>
        <authorList>
            <person name="Gong W."/>
            <person name="Xiao S."/>
            <person name="Wang L."/>
            <person name="Liao Z."/>
            <person name="Chang Y."/>
            <person name="Mo W."/>
            <person name="Hu G."/>
            <person name="Li W."/>
            <person name="Zhao G."/>
            <person name="Zhu H."/>
            <person name="Hu X."/>
            <person name="Ji K."/>
            <person name="Xiang X."/>
            <person name="Song Q."/>
            <person name="Yuan D."/>
            <person name="Jin S."/>
            <person name="Zhang L."/>
        </authorList>
    </citation>
    <scope>NUCLEOTIDE SEQUENCE [LARGE SCALE GENOMIC DNA]</scope>
    <source>
        <strain evidence="1">SQ_2022a</strain>
    </source>
</reference>
<keyword evidence="2" id="KW-1185">Reference proteome</keyword>
<sequence length="222" mass="26070">MNNHDEGGLNDGGVIINLAVIGKAKLMYQEFQKASFPFEHCWNVLRYQPKWLEECEKKKPKKKKTSATSSPFTPEAINLAEDDVSHDAYVDLERPLGRKAEKERLNKRKSKDSAGSNYAGILNGIMEDKKKANDKKIEILEKACLQEQEQNRINQELEQERIRIMKEEIQERFRIKQEKIRAEQLKEEERIIMMDTNGLSPMQQQYYLHRQMEILESQRSTK</sequence>
<accession>A0ACC0H5B0</accession>
<comment type="caution">
    <text evidence="1">The sequence shown here is derived from an EMBL/GenBank/DDBJ whole genome shotgun (WGS) entry which is preliminary data.</text>
</comment>
<evidence type="ECO:0000313" key="2">
    <source>
        <dbReference type="Proteomes" id="UP001060215"/>
    </source>
</evidence>
<dbReference type="Proteomes" id="UP001060215">
    <property type="component" value="Chromosome 7"/>
</dbReference>
<dbReference type="EMBL" id="CM045764">
    <property type="protein sequence ID" value="KAI8007800.1"/>
    <property type="molecule type" value="Genomic_DNA"/>
</dbReference>